<dbReference type="SUPFAM" id="SSF88946">
    <property type="entry name" value="Sigma2 domain of RNA polymerase sigma factors"/>
    <property type="match status" value="1"/>
</dbReference>
<proteinExistence type="inferred from homology"/>
<dbReference type="AlphaFoldDB" id="A0A934WQK7"/>
<dbReference type="GO" id="GO:0016987">
    <property type="term" value="F:sigma factor activity"/>
    <property type="evidence" value="ECO:0007669"/>
    <property type="project" value="UniProtKB-KW"/>
</dbReference>
<gene>
    <name evidence="7" type="ORF">JKK62_05840</name>
</gene>
<dbReference type="InterPro" id="IPR039425">
    <property type="entry name" value="RNA_pol_sigma-70-like"/>
</dbReference>
<dbReference type="GO" id="GO:0006352">
    <property type="term" value="P:DNA-templated transcription initiation"/>
    <property type="evidence" value="ECO:0007669"/>
    <property type="project" value="InterPro"/>
</dbReference>
<keyword evidence="8" id="KW-1185">Reference proteome</keyword>
<dbReference type="GO" id="GO:0003677">
    <property type="term" value="F:DNA binding"/>
    <property type="evidence" value="ECO:0007669"/>
    <property type="project" value="InterPro"/>
</dbReference>
<dbReference type="Pfam" id="PF04542">
    <property type="entry name" value="Sigma70_r2"/>
    <property type="match status" value="1"/>
</dbReference>
<feature type="domain" description="RNA polymerase sigma factor 70 region 4 type 2" evidence="6">
    <location>
        <begin position="111"/>
        <end position="152"/>
    </location>
</feature>
<dbReference type="InterPro" id="IPR013325">
    <property type="entry name" value="RNA_pol_sigma_r2"/>
</dbReference>
<evidence type="ECO:0000313" key="7">
    <source>
        <dbReference type="EMBL" id="MBK6088178.1"/>
    </source>
</evidence>
<name>A0A934WQK7_9FIRM</name>
<dbReference type="NCBIfam" id="TIGR02937">
    <property type="entry name" value="sigma70-ECF"/>
    <property type="match status" value="1"/>
</dbReference>
<organism evidence="7 8">
    <name type="scientific">Ruminococcus difficilis</name>
    <dbReference type="NCBI Taxonomy" id="2763069"/>
    <lineage>
        <taxon>Bacteria</taxon>
        <taxon>Bacillati</taxon>
        <taxon>Bacillota</taxon>
        <taxon>Clostridia</taxon>
        <taxon>Eubacteriales</taxon>
        <taxon>Oscillospiraceae</taxon>
        <taxon>Ruminococcus</taxon>
    </lineage>
</organism>
<dbReference type="InterPro" id="IPR013249">
    <property type="entry name" value="RNA_pol_sigma70_r4_t2"/>
</dbReference>
<feature type="domain" description="RNA polymerase sigma-70 region 2" evidence="5">
    <location>
        <begin position="16"/>
        <end position="81"/>
    </location>
</feature>
<evidence type="ECO:0000256" key="3">
    <source>
        <dbReference type="ARBA" id="ARBA00023082"/>
    </source>
</evidence>
<keyword evidence="4" id="KW-0804">Transcription</keyword>
<dbReference type="InterPro" id="IPR013324">
    <property type="entry name" value="RNA_pol_sigma_r3/r4-like"/>
</dbReference>
<keyword evidence="3" id="KW-0731">Sigma factor</keyword>
<dbReference type="RefSeq" id="WP_186832824.1">
    <property type="nucleotide sequence ID" value="NZ_JAEQMG010000048.1"/>
</dbReference>
<dbReference type="SUPFAM" id="SSF88659">
    <property type="entry name" value="Sigma3 and sigma4 domains of RNA polymerase sigma factors"/>
    <property type="match status" value="1"/>
</dbReference>
<evidence type="ECO:0000256" key="2">
    <source>
        <dbReference type="ARBA" id="ARBA00023015"/>
    </source>
</evidence>
<dbReference type="EMBL" id="JAEQMG010000048">
    <property type="protein sequence ID" value="MBK6088178.1"/>
    <property type="molecule type" value="Genomic_DNA"/>
</dbReference>
<evidence type="ECO:0000259" key="5">
    <source>
        <dbReference type="Pfam" id="PF04542"/>
    </source>
</evidence>
<dbReference type="Pfam" id="PF08281">
    <property type="entry name" value="Sigma70_r4_2"/>
    <property type="match status" value="1"/>
</dbReference>
<dbReference type="Gene3D" id="1.10.1740.10">
    <property type="match status" value="1"/>
</dbReference>
<dbReference type="InterPro" id="IPR014284">
    <property type="entry name" value="RNA_pol_sigma-70_dom"/>
</dbReference>
<comment type="similarity">
    <text evidence="1">Belongs to the sigma-70 factor family. ECF subfamily.</text>
</comment>
<dbReference type="Proteomes" id="UP000633365">
    <property type="component" value="Unassembled WGS sequence"/>
</dbReference>
<evidence type="ECO:0000313" key="8">
    <source>
        <dbReference type="Proteomes" id="UP000633365"/>
    </source>
</evidence>
<evidence type="ECO:0000259" key="6">
    <source>
        <dbReference type="Pfam" id="PF08281"/>
    </source>
</evidence>
<dbReference type="Gene3D" id="1.10.10.10">
    <property type="entry name" value="Winged helix-like DNA-binding domain superfamily/Winged helix DNA-binding domain"/>
    <property type="match status" value="1"/>
</dbReference>
<evidence type="ECO:0000256" key="1">
    <source>
        <dbReference type="ARBA" id="ARBA00010641"/>
    </source>
</evidence>
<dbReference type="InterPro" id="IPR036388">
    <property type="entry name" value="WH-like_DNA-bd_sf"/>
</dbReference>
<accession>A0A934WQK7</accession>
<comment type="caution">
    <text evidence="7">The sequence shown here is derived from an EMBL/GenBank/DDBJ whole genome shotgun (WGS) entry which is preliminary data.</text>
</comment>
<sequence length="166" mass="19616">MADKTFAGLSYDDVLKKYADTVAGVCVMRLQKWADAEDCFQNTFIKLFQKSPDFRSETHLKAWLIRVAINECRNYIAKNRRFLSLENLSREPVEWRDNERDVSWALMRTEPKYREVLYLYYCEQYKVAEIAEILGKNPNTVKTLLKRGREKLKQIYGGDEDEKAEL</sequence>
<dbReference type="InterPro" id="IPR007627">
    <property type="entry name" value="RNA_pol_sigma70_r2"/>
</dbReference>
<evidence type="ECO:0000256" key="4">
    <source>
        <dbReference type="ARBA" id="ARBA00023163"/>
    </source>
</evidence>
<keyword evidence="2" id="KW-0805">Transcription regulation</keyword>
<dbReference type="PANTHER" id="PTHR43133">
    <property type="entry name" value="RNA POLYMERASE ECF-TYPE SIGMA FACTO"/>
    <property type="match status" value="1"/>
</dbReference>
<dbReference type="CDD" id="cd06171">
    <property type="entry name" value="Sigma70_r4"/>
    <property type="match status" value="1"/>
</dbReference>
<protein>
    <submittedName>
        <fullName evidence="7">Sigma-70 family RNA polymerase sigma factor</fullName>
    </submittedName>
</protein>
<reference evidence="7" key="1">
    <citation type="submission" date="2021-01" db="EMBL/GenBank/DDBJ databases">
        <title>Genome public.</title>
        <authorList>
            <person name="Liu C."/>
            <person name="Sun Q."/>
        </authorList>
    </citation>
    <scope>NUCLEOTIDE SEQUENCE</scope>
    <source>
        <strain evidence="7">M6</strain>
    </source>
</reference>
<dbReference type="PANTHER" id="PTHR43133:SF51">
    <property type="entry name" value="RNA POLYMERASE SIGMA FACTOR"/>
    <property type="match status" value="1"/>
</dbReference>